<proteinExistence type="predicted"/>
<sequence>MTLIPGLVPVMAQAPNVTYSGPLVITQGGTYSGNYRSTDSNVPAISIQTTQPVTIENCILAGAGDLIDAKNGGSTLIVRNNRGYGLTQSADNTRHGRFIEVNSGKSVVIEHNYFEQTTGIDIYQWGGNGTTAQTLTIRYNSAKNLDGRYRNGGGQYCNFIGVNGGLNIAGAEVSWNQVINEPNNSLVEDNINFYNSGGTASNPIKLHDNYVQGAYPFPATGSNYTGSGITLDGDAQTAGTATAFINGYDNQLVSTCAAMNIASGHDNHFYNNRMVTSGLLPNGSKMPAGYAAAGLWNAYQQSGSVFFNNDMLNNTIGFFFEGGNTPYINRQDTSPGACPTCTGTNHLPDRPLTLADEQNEWNIWLQKLQQNGITLGAGGSSTPTTPTTPTTPVATPPTVSLSAPATGTVGTALALSASAATASGTIAKVEFFSGATKLGEDLTAPYALSFTPTAAGSLSLTARATNSVGAATTSTAANVTVAAAPTTTPTTPPTTTSGSTPPNSTFFRALNVNGSAATIDGRNWEDGTSAANFQVNGGPFAAQTVTLNPTTDAARASMIRSSVYDGAISAAVSGITSGTYSVYLYVWEDNNAETFSISLEGQTVQTNYNSGAAGHWDRLGPFTANITDGTINVGTSGGAANLSGIEIWKQNSGTTTPVATPPTVSLSAPATGTVGKALALSASAATASGTISKVEFFSGATKLGEDLTAPYALSFTPTAAGSLSLTARATNSAGAATTSTATTVSVAAAPTSTVPTFVRAINLGGAAITIDNRSWAAGSSAPNFQASGVTTFANQNITLTPTTGSARASMIRSSMYGNNPSLAISGIASGTYSVYLYVWEDNNAETFNISLEGQTMQSNYNSGAAGHWDRLGPFTANITDGTINVGTSGGAANLSGIEIWKK</sequence>
<feature type="region of interest" description="Disordered" evidence="1">
    <location>
        <begin position="375"/>
        <end position="398"/>
    </location>
</feature>
<dbReference type="InterPro" id="IPR011050">
    <property type="entry name" value="Pectin_lyase_fold/virulence"/>
</dbReference>
<dbReference type="Proteomes" id="UP000637774">
    <property type="component" value="Unassembled WGS sequence"/>
</dbReference>
<dbReference type="SUPFAM" id="SSF51126">
    <property type="entry name" value="Pectin lyase-like"/>
    <property type="match status" value="1"/>
</dbReference>
<dbReference type="Gene3D" id="2.60.120.430">
    <property type="entry name" value="Galactose-binding lectin"/>
    <property type="match status" value="2"/>
</dbReference>
<keyword evidence="3" id="KW-1185">Reference proteome</keyword>
<organism evidence="2 3">
    <name type="scientific">Hymenobacter frigidus</name>
    <dbReference type="NCBI Taxonomy" id="1524095"/>
    <lineage>
        <taxon>Bacteria</taxon>
        <taxon>Pseudomonadati</taxon>
        <taxon>Bacteroidota</taxon>
        <taxon>Cytophagia</taxon>
        <taxon>Cytophagales</taxon>
        <taxon>Hymenobacteraceae</taxon>
        <taxon>Hymenobacter</taxon>
    </lineage>
</organism>
<feature type="region of interest" description="Disordered" evidence="1">
    <location>
        <begin position="484"/>
        <end position="504"/>
    </location>
</feature>
<dbReference type="Gene3D" id="2.60.40.10">
    <property type="entry name" value="Immunoglobulins"/>
    <property type="match status" value="2"/>
</dbReference>
<evidence type="ECO:0008006" key="4">
    <source>
        <dbReference type="Google" id="ProtNLM"/>
    </source>
</evidence>
<dbReference type="EMBL" id="BMGY01000021">
    <property type="protein sequence ID" value="GGH86816.1"/>
    <property type="molecule type" value="Genomic_DNA"/>
</dbReference>
<name>A0ABQ2A8E0_9BACT</name>
<dbReference type="Pfam" id="PF17957">
    <property type="entry name" value="Big_7"/>
    <property type="match status" value="2"/>
</dbReference>
<evidence type="ECO:0000313" key="3">
    <source>
        <dbReference type="Proteomes" id="UP000637774"/>
    </source>
</evidence>
<reference evidence="3" key="1">
    <citation type="journal article" date="2019" name="Int. J. Syst. Evol. Microbiol.">
        <title>The Global Catalogue of Microorganisms (GCM) 10K type strain sequencing project: providing services to taxonomists for standard genome sequencing and annotation.</title>
        <authorList>
            <consortium name="The Broad Institute Genomics Platform"/>
            <consortium name="The Broad Institute Genome Sequencing Center for Infectious Disease"/>
            <person name="Wu L."/>
            <person name="Ma J."/>
        </authorList>
    </citation>
    <scope>NUCLEOTIDE SEQUENCE [LARGE SCALE GENOMIC DNA]</scope>
    <source>
        <strain evidence="3">CGMCC 1.14966</strain>
    </source>
</reference>
<gene>
    <name evidence="2" type="ORF">GCM10011495_24280</name>
</gene>
<evidence type="ECO:0000256" key="1">
    <source>
        <dbReference type="SAM" id="MobiDB-lite"/>
    </source>
</evidence>
<dbReference type="RefSeq" id="WP_188562337.1">
    <property type="nucleotide sequence ID" value="NZ_BMGY01000021.1"/>
</dbReference>
<evidence type="ECO:0000313" key="2">
    <source>
        <dbReference type="EMBL" id="GGH86816.1"/>
    </source>
</evidence>
<protein>
    <recommendedName>
        <fullName evidence="4">Right handed beta helix domain-containing protein</fullName>
    </recommendedName>
</protein>
<feature type="compositionally biased region" description="Low complexity" evidence="1">
    <location>
        <begin position="380"/>
        <end position="398"/>
    </location>
</feature>
<accession>A0ABQ2A8E0</accession>
<dbReference type="InterPro" id="IPR013783">
    <property type="entry name" value="Ig-like_fold"/>
</dbReference>
<comment type="caution">
    <text evidence="2">The sequence shown here is derived from an EMBL/GenBank/DDBJ whole genome shotgun (WGS) entry which is preliminary data.</text>
</comment>